<comment type="similarity">
    <text evidence="2">Belongs to the major facilitator superfamily. Monocarboxylate porter (TC 2.A.1.13) family.</text>
</comment>
<dbReference type="AlphaFoldDB" id="A0A6A6WJJ0"/>
<accession>A0A6A6WJJ0</accession>
<gene>
    <name evidence="9" type="ORF">EJ05DRAFT_433782</name>
</gene>
<evidence type="ECO:0000313" key="9">
    <source>
        <dbReference type="EMBL" id="KAF2762425.1"/>
    </source>
</evidence>
<dbReference type="InterPro" id="IPR020846">
    <property type="entry name" value="MFS_dom"/>
</dbReference>
<organism evidence="9 10">
    <name type="scientific">Pseudovirgaria hyperparasitica</name>
    <dbReference type="NCBI Taxonomy" id="470096"/>
    <lineage>
        <taxon>Eukaryota</taxon>
        <taxon>Fungi</taxon>
        <taxon>Dikarya</taxon>
        <taxon>Ascomycota</taxon>
        <taxon>Pezizomycotina</taxon>
        <taxon>Dothideomycetes</taxon>
        <taxon>Dothideomycetes incertae sedis</taxon>
        <taxon>Acrospermales</taxon>
        <taxon>Acrospermaceae</taxon>
        <taxon>Pseudovirgaria</taxon>
    </lineage>
</organism>
<evidence type="ECO:0000256" key="1">
    <source>
        <dbReference type="ARBA" id="ARBA00004141"/>
    </source>
</evidence>
<feature type="transmembrane region" description="Helical" evidence="7">
    <location>
        <begin position="157"/>
        <end position="177"/>
    </location>
</feature>
<proteinExistence type="inferred from homology"/>
<sequence>MAAPAADTEKRAPTLSAPSNGDFPDGGLQAWLVVVGGFCTIFASFGWINCIGIFQNYYQANLLSHYSSSAVAWIPSTESFMMFFWGPVVGKITDHYGPRVPILIGSFLHVFGLMMTSISREYYQIFLAQSVCSAIGCSFVFYPAMTACSTWFLRHRALAIGIMASGSSIGGVVLPIMVNRLVVQIGFGWTMRALAFLLLGMVSVGILTVKSRLPPLKQPLALMDFIVPWKEMPFLLLGIGSWFLYIGGFIPFTFIIVQARAQGMSTGLAGYLVSILNGASTFGRIIPAHFGDIIGVFNIMIALTSLGAVSCIALWLPSTVMESGQTNALIIIFTIFYGFASGCVFSIIPAMIAKISPDVRKLGVRTGSLYAVSATGVLIGSPIAGAIASSSGNGFLGLTLFSGLLLVVGAVFVVAARLKLTGLKLMAKA</sequence>
<dbReference type="RefSeq" id="XP_033604876.1">
    <property type="nucleotide sequence ID" value="XM_033741620.1"/>
</dbReference>
<dbReference type="Gene3D" id="1.20.1250.20">
    <property type="entry name" value="MFS general substrate transporter like domains"/>
    <property type="match status" value="2"/>
</dbReference>
<dbReference type="PROSITE" id="PS50850">
    <property type="entry name" value="MFS"/>
    <property type="match status" value="1"/>
</dbReference>
<dbReference type="PANTHER" id="PTHR11360:SF224">
    <property type="entry name" value="MAJOR FACILITATOR SUPERFAMILY (MFS) PROFILE DOMAIN-CONTAINING PROTEIN-RELATED"/>
    <property type="match status" value="1"/>
</dbReference>
<reference evidence="9" key="1">
    <citation type="journal article" date="2020" name="Stud. Mycol.">
        <title>101 Dothideomycetes genomes: a test case for predicting lifestyles and emergence of pathogens.</title>
        <authorList>
            <person name="Haridas S."/>
            <person name="Albert R."/>
            <person name="Binder M."/>
            <person name="Bloem J."/>
            <person name="Labutti K."/>
            <person name="Salamov A."/>
            <person name="Andreopoulos B."/>
            <person name="Baker S."/>
            <person name="Barry K."/>
            <person name="Bills G."/>
            <person name="Bluhm B."/>
            <person name="Cannon C."/>
            <person name="Castanera R."/>
            <person name="Culley D."/>
            <person name="Daum C."/>
            <person name="Ezra D."/>
            <person name="Gonzalez J."/>
            <person name="Henrissat B."/>
            <person name="Kuo A."/>
            <person name="Liang C."/>
            <person name="Lipzen A."/>
            <person name="Lutzoni F."/>
            <person name="Magnuson J."/>
            <person name="Mondo S."/>
            <person name="Nolan M."/>
            <person name="Ohm R."/>
            <person name="Pangilinan J."/>
            <person name="Park H.-J."/>
            <person name="Ramirez L."/>
            <person name="Alfaro M."/>
            <person name="Sun H."/>
            <person name="Tritt A."/>
            <person name="Yoshinaga Y."/>
            <person name="Zwiers L.-H."/>
            <person name="Turgeon B."/>
            <person name="Goodwin S."/>
            <person name="Spatafora J."/>
            <person name="Crous P."/>
            <person name="Grigoriev I."/>
        </authorList>
    </citation>
    <scope>NUCLEOTIDE SEQUENCE</scope>
    <source>
        <strain evidence="9">CBS 121739</strain>
    </source>
</reference>
<feature type="transmembrane region" description="Helical" evidence="7">
    <location>
        <begin position="328"/>
        <end position="348"/>
    </location>
</feature>
<feature type="transmembrane region" description="Helical" evidence="7">
    <location>
        <begin position="70"/>
        <end position="88"/>
    </location>
</feature>
<dbReference type="GO" id="GO:0016020">
    <property type="term" value="C:membrane"/>
    <property type="evidence" value="ECO:0007669"/>
    <property type="project" value="UniProtKB-SubCell"/>
</dbReference>
<evidence type="ECO:0000256" key="5">
    <source>
        <dbReference type="ARBA" id="ARBA00022989"/>
    </source>
</evidence>
<dbReference type="Pfam" id="PF07690">
    <property type="entry name" value="MFS_1"/>
    <property type="match status" value="1"/>
</dbReference>
<dbReference type="EMBL" id="ML996565">
    <property type="protein sequence ID" value="KAF2762425.1"/>
    <property type="molecule type" value="Genomic_DNA"/>
</dbReference>
<keyword evidence="3" id="KW-0813">Transport</keyword>
<name>A0A6A6WJJ0_9PEZI</name>
<dbReference type="InterPro" id="IPR050327">
    <property type="entry name" value="Proton-linked_MCT"/>
</dbReference>
<keyword evidence="6 7" id="KW-0472">Membrane</keyword>
<feature type="transmembrane region" description="Helical" evidence="7">
    <location>
        <begin position="293"/>
        <end position="316"/>
    </location>
</feature>
<evidence type="ECO:0000259" key="8">
    <source>
        <dbReference type="PROSITE" id="PS50850"/>
    </source>
</evidence>
<keyword evidence="10" id="KW-1185">Reference proteome</keyword>
<protein>
    <submittedName>
        <fullName evidence="9">Monocarboxylate permease-like protein</fullName>
    </submittedName>
</protein>
<feature type="transmembrane region" description="Helical" evidence="7">
    <location>
        <begin position="189"/>
        <end position="213"/>
    </location>
</feature>
<dbReference type="InterPro" id="IPR011701">
    <property type="entry name" value="MFS"/>
</dbReference>
<dbReference type="Proteomes" id="UP000799437">
    <property type="component" value="Unassembled WGS sequence"/>
</dbReference>
<keyword evidence="5 7" id="KW-1133">Transmembrane helix</keyword>
<dbReference type="InterPro" id="IPR036259">
    <property type="entry name" value="MFS_trans_sf"/>
</dbReference>
<feature type="transmembrane region" description="Helical" evidence="7">
    <location>
        <begin position="395"/>
        <end position="418"/>
    </location>
</feature>
<comment type="subcellular location">
    <subcellularLocation>
        <location evidence="1">Membrane</location>
        <topology evidence="1">Multi-pass membrane protein</topology>
    </subcellularLocation>
</comment>
<dbReference type="SUPFAM" id="SSF103473">
    <property type="entry name" value="MFS general substrate transporter"/>
    <property type="match status" value="1"/>
</dbReference>
<evidence type="ECO:0000313" key="10">
    <source>
        <dbReference type="Proteomes" id="UP000799437"/>
    </source>
</evidence>
<evidence type="ECO:0000256" key="2">
    <source>
        <dbReference type="ARBA" id="ARBA00006727"/>
    </source>
</evidence>
<dbReference type="PANTHER" id="PTHR11360">
    <property type="entry name" value="MONOCARBOXYLATE TRANSPORTER"/>
    <property type="match status" value="1"/>
</dbReference>
<evidence type="ECO:0000256" key="6">
    <source>
        <dbReference type="ARBA" id="ARBA00023136"/>
    </source>
</evidence>
<dbReference type="OrthoDB" id="5667at2759"/>
<feature type="transmembrane region" description="Helical" evidence="7">
    <location>
        <begin position="234"/>
        <end position="256"/>
    </location>
</feature>
<feature type="transmembrane region" description="Helical" evidence="7">
    <location>
        <begin position="369"/>
        <end position="389"/>
    </location>
</feature>
<feature type="transmembrane region" description="Helical" evidence="7">
    <location>
        <begin position="30"/>
        <end position="58"/>
    </location>
</feature>
<feature type="transmembrane region" description="Helical" evidence="7">
    <location>
        <begin position="125"/>
        <end position="145"/>
    </location>
</feature>
<dbReference type="GO" id="GO:0022857">
    <property type="term" value="F:transmembrane transporter activity"/>
    <property type="evidence" value="ECO:0007669"/>
    <property type="project" value="InterPro"/>
</dbReference>
<feature type="transmembrane region" description="Helical" evidence="7">
    <location>
        <begin position="100"/>
        <end position="119"/>
    </location>
</feature>
<evidence type="ECO:0000256" key="7">
    <source>
        <dbReference type="SAM" id="Phobius"/>
    </source>
</evidence>
<evidence type="ECO:0000256" key="3">
    <source>
        <dbReference type="ARBA" id="ARBA00022448"/>
    </source>
</evidence>
<feature type="domain" description="Major facilitator superfamily (MFS) profile" evidence="8">
    <location>
        <begin position="29"/>
        <end position="421"/>
    </location>
</feature>
<dbReference type="GeneID" id="54482674"/>
<evidence type="ECO:0000256" key="4">
    <source>
        <dbReference type="ARBA" id="ARBA00022692"/>
    </source>
</evidence>
<keyword evidence="4 7" id="KW-0812">Transmembrane</keyword>